<evidence type="ECO:0000313" key="2">
    <source>
        <dbReference type="EMBL" id="KAK2104469.1"/>
    </source>
</evidence>
<protein>
    <submittedName>
        <fullName evidence="2">Uncharacterized protein</fullName>
    </submittedName>
</protein>
<proteinExistence type="predicted"/>
<reference evidence="2 3" key="1">
    <citation type="submission" date="2023-05" db="EMBL/GenBank/DDBJ databases">
        <title>B98-5 Cell Line De Novo Hybrid Assembly: An Optical Mapping Approach.</title>
        <authorList>
            <person name="Kananen K."/>
            <person name="Auerbach J.A."/>
            <person name="Kautto E."/>
            <person name="Blachly J.S."/>
        </authorList>
    </citation>
    <scope>NUCLEOTIDE SEQUENCE [LARGE SCALE GENOMIC DNA]</scope>
    <source>
        <strain evidence="2">B95-8</strain>
        <tissue evidence="2">Cell line</tissue>
    </source>
</reference>
<dbReference type="EMBL" id="JASSZA010000008">
    <property type="protein sequence ID" value="KAK2104469.1"/>
    <property type="molecule type" value="Genomic_DNA"/>
</dbReference>
<comment type="caution">
    <text evidence="2">The sequence shown here is derived from an EMBL/GenBank/DDBJ whole genome shotgun (WGS) entry which is preliminary data.</text>
</comment>
<feature type="region of interest" description="Disordered" evidence="1">
    <location>
        <begin position="19"/>
        <end position="78"/>
    </location>
</feature>
<evidence type="ECO:0000313" key="3">
    <source>
        <dbReference type="Proteomes" id="UP001266305"/>
    </source>
</evidence>
<evidence type="ECO:0000256" key="1">
    <source>
        <dbReference type="SAM" id="MobiDB-lite"/>
    </source>
</evidence>
<gene>
    <name evidence="2" type="ORF">P7K49_018325</name>
</gene>
<dbReference type="Proteomes" id="UP001266305">
    <property type="component" value="Unassembled WGS sequence"/>
</dbReference>
<organism evidence="2 3">
    <name type="scientific">Saguinus oedipus</name>
    <name type="common">Cotton-top tamarin</name>
    <name type="synonym">Oedipomidas oedipus</name>
    <dbReference type="NCBI Taxonomy" id="9490"/>
    <lineage>
        <taxon>Eukaryota</taxon>
        <taxon>Metazoa</taxon>
        <taxon>Chordata</taxon>
        <taxon>Craniata</taxon>
        <taxon>Vertebrata</taxon>
        <taxon>Euteleostomi</taxon>
        <taxon>Mammalia</taxon>
        <taxon>Eutheria</taxon>
        <taxon>Euarchontoglires</taxon>
        <taxon>Primates</taxon>
        <taxon>Haplorrhini</taxon>
        <taxon>Platyrrhini</taxon>
        <taxon>Cebidae</taxon>
        <taxon>Callitrichinae</taxon>
        <taxon>Saguinus</taxon>
    </lineage>
</organism>
<accession>A0ABQ9V688</accession>
<sequence length="78" mass="8282">MLSRSRCVSRAFSRSLSAFQKETAGGRTGDLEGTRAPRAPGRGGRAGWAARGCARRPLPSPGNPRRTFPALPHPPRGS</sequence>
<keyword evidence="3" id="KW-1185">Reference proteome</keyword>
<name>A0ABQ9V688_SAGOE</name>
<feature type="compositionally biased region" description="Low complexity" evidence="1">
    <location>
        <begin position="47"/>
        <end position="57"/>
    </location>
</feature>